<keyword evidence="3" id="KW-1003">Cell membrane</keyword>
<evidence type="ECO:0000256" key="6">
    <source>
        <dbReference type="ARBA" id="ARBA00023136"/>
    </source>
</evidence>
<evidence type="ECO:0000256" key="2">
    <source>
        <dbReference type="ARBA" id="ARBA00022448"/>
    </source>
</evidence>
<dbReference type="PROSITE" id="PS50928">
    <property type="entry name" value="ABC_TM1"/>
    <property type="match status" value="1"/>
</dbReference>
<protein>
    <submittedName>
        <fullName evidence="9">Sugar ABC transporter permease</fullName>
    </submittedName>
</protein>
<dbReference type="Gene3D" id="1.10.3720.10">
    <property type="entry name" value="MetI-like"/>
    <property type="match status" value="1"/>
</dbReference>
<keyword evidence="2 7" id="KW-0813">Transport</keyword>
<sequence length="277" mass="30643">MTRRLALRKGIGYLVLIAMLLVIVAPFYWMVITSFKTNGEISAFPPTYFPQNPTLLQYQQAFYQFGFGVYFRNSLVVSLVSTFFVMILAALASYALARLPIRGKAPIMVVLLMISTFPQVGVIFPLFVLFQSIGWLNSYQALIVPYTAFNLPFAIWVMRTYFIGIPKELDEAARVDGASVMTTVFRVILPLATPGLFTGAIFTFVACWTEFFFALVFNNSNALRTIPVGIALFGGQFTIPYGTMFAASTVAVLPVVLLVLIFQRWVVAGLTAGAVKG</sequence>
<keyword evidence="5 7" id="KW-1133">Transmembrane helix</keyword>
<evidence type="ECO:0000256" key="5">
    <source>
        <dbReference type="ARBA" id="ARBA00022989"/>
    </source>
</evidence>
<keyword evidence="6 7" id="KW-0472">Membrane</keyword>
<evidence type="ECO:0000256" key="7">
    <source>
        <dbReference type="RuleBase" id="RU363032"/>
    </source>
</evidence>
<evidence type="ECO:0000313" key="9">
    <source>
        <dbReference type="EMBL" id="OAG95013.1"/>
    </source>
</evidence>
<dbReference type="InterPro" id="IPR000515">
    <property type="entry name" value="MetI-like"/>
</dbReference>
<dbReference type="SUPFAM" id="SSF161098">
    <property type="entry name" value="MetI-like"/>
    <property type="match status" value="1"/>
</dbReference>
<feature type="transmembrane region" description="Helical" evidence="7">
    <location>
        <begin position="75"/>
        <end position="97"/>
    </location>
</feature>
<reference evidence="9 10" key="1">
    <citation type="submission" date="2016-02" db="EMBL/GenBank/DDBJ databases">
        <title>Draft genome sequence of Acidibacillus ferrooxidans SLC66.</title>
        <authorList>
            <person name="Oliveira G."/>
            <person name="Nancucheo I."/>
            <person name="Dall'Agnol H."/>
            <person name="Johnson B."/>
            <person name="Oliveira R."/>
            <person name="Nunes G.L."/>
            <person name="Tzotzos G."/>
            <person name="Orellana S.C."/>
            <person name="Salim A.C."/>
            <person name="Araujo F.M."/>
        </authorList>
    </citation>
    <scope>NUCLEOTIDE SEQUENCE [LARGE SCALE GENOMIC DNA]</scope>
    <source>
        <strain evidence="9 10">SLC66</strain>
    </source>
</reference>
<organism evidence="9 10">
    <name type="scientific">Ferroacidibacillus organovorans</name>
    <dbReference type="NCBI Taxonomy" id="1765683"/>
    <lineage>
        <taxon>Bacteria</taxon>
        <taxon>Bacillati</taxon>
        <taxon>Bacillota</taxon>
        <taxon>Bacilli</taxon>
        <taxon>Bacillales</taxon>
        <taxon>Alicyclobacillaceae</taxon>
        <taxon>Ferroacidibacillus</taxon>
    </lineage>
</organism>
<name>A0A853KDZ1_9BACL</name>
<dbReference type="InterPro" id="IPR035906">
    <property type="entry name" value="MetI-like_sf"/>
</dbReference>
<dbReference type="CDD" id="cd06261">
    <property type="entry name" value="TM_PBP2"/>
    <property type="match status" value="1"/>
</dbReference>
<feature type="transmembrane region" description="Helical" evidence="7">
    <location>
        <begin position="237"/>
        <end position="262"/>
    </location>
</feature>
<accession>A0A853KDZ1</accession>
<keyword evidence="4 7" id="KW-0812">Transmembrane</keyword>
<feature type="transmembrane region" description="Helical" evidence="7">
    <location>
        <begin position="109"/>
        <end position="133"/>
    </location>
</feature>
<evidence type="ECO:0000256" key="4">
    <source>
        <dbReference type="ARBA" id="ARBA00022692"/>
    </source>
</evidence>
<dbReference type="EMBL" id="LSUQ01000004">
    <property type="protein sequence ID" value="OAG95013.1"/>
    <property type="molecule type" value="Genomic_DNA"/>
</dbReference>
<dbReference type="GO" id="GO:0055085">
    <property type="term" value="P:transmembrane transport"/>
    <property type="evidence" value="ECO:0007669"/>
    <property type="project" value="InterPro"/>
</dbReference>
<evidence type="ECO:0000259" key="8">
    <source>
        <dbReference type="PROSITE" id="PS50928"/>
    </source>
</evidence>
<feature type="domain" description="ABC transmembrane type-1" evidence="8">
    <location>
        <begin position="71"/>
        <end position="262"/>
    </location>
</feature>
<dbReference type="PANTHER" id="PTHR32243:SF18">
    <property type="entry name" value="INNER MEMBRANE ABC TRANSPORTER PERMEASE PROTEIN YCJP"/>
    <property type="match status" value="1"/>
</dbReference>
<gene>
    <name evidence="9" type="ORF">AYW79_02000</name>
</gene>
<dbReference type="Proteomes" id="UP000077421">
    <property type="component" value="Unassembled WGS sequence"/>
</dbReference>
<comment type="similarity">
    <text evidence="7">Belongs to the binding-protein-dependent transport system permease family.</text>
</comment>
<evidence type="ECO:0000256" key="1">
    <source>
        <dbReference type="ARBA" id="ARBA00004651"/>
    </source>
</evidence>
<feature type="transmembrane region" description="Helical" evidence="7">
    <location>
        <begin position="12"/>
        <end position="32"/>
    </location>
</feature>
<dbReference type="PANTHER" id="PTHR32243">
    <property type="entry name" value="MALTOSE TRANSPORT SYSTEM PERMEASE-RELATED"/>
    <property type="match status" value="1"/>
</dbReference>
<dbReference type="Pfam" id="PF00528">
    <property type="entry name" value="BPD_transp_1"/>
    <property type="match status" value="1"/>
</dbReference>
<comment type="caution">
    <text evidence="9">The sequence shown here is derived from an EMBL/GenBank/DDBJ whole genome shotgun (WGS) entry which is preliminary data.</text>
</comment>
<evidence type="ECO:0000313" key="10">
    <source>
        <dbReference type="Proteomes" id="UP000077421"/>
    </source>
</evidence>
<evidence type="ECO:0000256" key="3">
    <source>
        <dbReference type="ARBA" id="ARBA00022475"/>
    </source>
</evidence>
<comment type="subcellular location">
    <subcellularLocation>
        <location evidence="1 7">Cell membrane</location>
        <topology evidence="1 7">Multi-pass membrane protein</topology>
    </subcellularLocation>
</comment>
<dbReference type="InterPro" id="IPR050901">
    <property type="entry name" value="BP-dep_ABC_trans_perm"/>
</dbReference>
<dbReference type="AlphaFoldDB" id="A0A853KDZ1"/>
<dbReference type="GO" id="GO:0005886">
    <property type="term" value="C:plasma membrane"/>
    <property type="evidence" value="ECO:0007669"/>
    <property type="project" value="UniProtKB-SubCell"/>
</dbReference>
<feature type="transmembrane region" description="Helical" evidence="7">
    <location>
        <begin position="139"/>
        <end position="158"/>
    </location>
</feature>
<dbReference type="RefSeq" id="WP_067561002.1">
    <property type="nucleotide sequence ID" value="NZ_LSUQ01000004.1"/>
</dbReference>
<proteinExistence type="inferred from homology"/>